<dbReference type="GO" id="GO:0005886">
    <property type="term" value="C:plasma membrane"/>
    <property type="evidence" value="ECO:0007669"/>
    <property type="project" value="UniProtKB-SubCell"/>
</dbReference>
<evidence type="ECO:0000256" key="5">
    <source>
        <dbReference type="ARBA" id="ARBA00023136"/>
    </source>
</evidence>
<feature type="transmembrane region" description="Helical" evidence="6">
    <location>
        <begin position="363"/>
        <end position="381"/>
    </location>
</feature>
<dbReference type="PROSITE" id="PS50156">
    <property type="entry name" value="SSD"/>
    <property type="match status" value="1"/>
</dbReference>
<dbReference type="OrthoDB" id="7051771at2"/>
<keyword evidence="9" id="KW-1185">Reference proteome</keyword>
<feature type="transmembrane region" description="Helical" evidence="6">
    <location>
        <begin position="229"/>
        <end position="250"/>
    </location>
</feature>
<dbReference type="InterPro" id="IPR050545">
    <property type="entry name" value="Mycobact_MmpL"/>
</dbReference>
<dbReference type="HOGENOM" id="CLU_005108_5_1_0"/>
<feature type="transmembrane region" description="Helical" evidence="6">
    <location>
        <begin position="688"/>
        <end position="711"/>
    </location>
</feature>
<dbReference type="STRING" id="479434.Sthe_0188"/>
<dbReference type="Proteomes" id="UP000002027">
    <property type="component" value="Chromosome 1"/>
</dbReference>
<evidence type="ECO:0000256" key="4">
    <source>
        <dbReference type="ARBA" id="ARBA00022989"/>
    </source>
</evidence>
<evidence type="ECO:0000256" key="1">
    <source>
        <dbReference type="ARBA" id="ARBA00004651"/>
    </source>
</evidence>
<reference evidence="9" key="1">
    <citation type="submission" date="2009-11" db="EMBL/GenBank/DDBJ databases">
        <title>The complete chromosome 1 of Sphaerobacter thermophilus DSM 20745.</title>
        <authorList>
            <person name="Lucas S."/>
            <person name="Copeland A."/>
            <person name="Lapidus A."/>
            <person name="Glavina del Rio T."/>
            <person name="Dalin E."/>
            <person name="Tice H."/>
            <person name="Bruce D."/>
            <person name="Goodwin L."/>
            <person name="Pitluck S."/>
            <person name="Kyrpides N."/>
            <person name="Mavromatis K."/>
            <person name="Ivanova N."/>
            <person name="Mikhailova N."/>
            <person name="LaButti K.M."/>
            <person name="Clum A."/>
            <person name="Sun H.I."/>
            <person name="Brettin T."/>
            <person name="Detter J.C."/>
            <person name="Han C."/>
            <person name="Larimer F."/>
            <person name="Land M."/>
            <person name="Hauser L."/>
            <person name="Markowitz V."/>
            <person name="Cheng J.F."/>
            <person name="Hugenholtz P."/>
            <person name="Woyke T."/>
            <person name="Wu D."/>
            <person name="Steenblock K."/>
            <person name="Schneider S."/>
            <person name="Pukall R."/>
            <person name="Goeker M."/>
            <person name="Klenk H.P."/>
            <person name="Eisen J.A."/>
        </authorList>
    </citation>
    <scope>NUCLEOTIDE SEQUENCE [LARGE SCALE GENOMIC DNA]</scope>
    <source>
        <strain evidence="9">ATCC 49802 / DSM 20745 / S 6022</strain>
    </source>
</reference>
<evidence type="ECO:0000313" key="8">
    <source>
        <dbReference type="EMBL" id="ACZ37627.1"/>
    </source>
</evidence>
<evidence type="ECO:0000256" key="3">
    <source>
        <dbReference type="ARBA" id="ARBA00022692"/>
    </source>
</evidence>
<proteinExistence type="predicted"/>
<dbReference type="KEGG" id="sti:Sthe_0188"/>
<feature type="domain" description="SSD" evidence="7">
    <location>
        <begin position="188"/>
        <end position="327"/>
    </location>
</feature>
<feature type="transmembrane region" description="Helical" evidence="6">
    <location>
        <begin position="276"/>
        <end position="298"/>
    </location>
</feature>
<keyword evidence="5 6" id="KW-0472">Membrane</keyword>
<dbReference type="InterPro" id="IPR004869">
    <property type="entry name" value="MMPL_dom"/>
</dbReference>
<dbReference type="RefSeq" id="WP_012870675.1">
    <property type="nucleotide sequence ID" value="NC_013523.1"/>
</dbReference>
<dbReference type="EMBL" id="CP001823">
    <property type="protein sequence ID" value="ACZ37627.1"/>
    <property type="molecule type" value="Genomic_DNA"/>
</dbReference>
<keyword evidence="3 6" id="KW-0812">Transmembrane</keyword>
<dbReference type="Gene3D" id="1.20.1640.10">
    <property type="entry name" value="Multidrug efflux transporter AcrB transmembrane domain"/>
    <property type="match status" value="2"/>
</dbReference>
<keyword evidence="2" id="KW-1003">Cell membrane</keyword>
<reference evidence="8 9" key="2">
    <citation type="journal article" date="2010" name="Stand. Genomic Sci.">
        <title>Complete genome sequence of Desulfohalobium retbaense type strain (HR(100)).</title>
        <authorList>
            <person name="Spring S."/>
            <person name="Nolan M."/>
            <person name="Lapidus A."/>
            <person name="Glavina Del Rio T."/>
            <person name="Copeland A."/>
            <person name="Tice H."/>
            <person name="Cheng J.F."/>
            <person name="Lucas S."/>
            <person name="Land M."/>
            <person name="Chen F."/>
            <person name="Bruce D."/>
            <person name="Goodwin L."/>
            <person name="Pitluck S."/>
            <person name="Ivanova N."/>
            <person name="Mavromatis K."/>
            <person name="Mikhailova N."/>
            <person name="Pati A."/>
            <person name="Chen A."/>
            <person name="Palaniappan K."/>
            <person name="Hauser L."/>
            <person name="Chang Y.J."/>
            <person name="Jeffries C.D."/>
            <person name="Munk C."/>
            <person name="Kiss H."/>
            <person name="Chain P."/>
            <person name="Han C."/>
            <person name="Brettin T."/>
            <person name="Detter J.C."/>
            <person name="Schuler E."/>
            <person name="Goker M."/>
            <person name="Rohde M."/>
            <person name="Bristow J."/>
            <person name="Eisen J.A."/>
            <person name="Markowitz V."/>
            <person name="Hugenholtz P."/>
            <person name="Kyrpides N.C."/>
            <person name="Klenk H.P."/>
        </authorList>
    </citation>
    <scope>NUCLEOTIDE SEQUENCE [LARGE SCALE GENOMIC DNA]</scope>
    <source>
        <strain evidence="9">ATCC 49802 / DSM 20745 / S 6022</strain>
    </source>
</reference>
<dbReference type="eggNOG" id="COG2409">
    <property type="taxonomic scope" value="Bacteria"/>
</dbReference>
<dbReference type="AlphaFoldDB" id="D1C689"/>
<comment type="subcellular location">
    <subcellularLocation>
        <location evidence="1">Cell membrane</location>
        <topology evidence="1">Multi-pass membrane protein</topology>
    </subcellularLocation>
</comment>
<dbReference type="Pfam" id="PF03176">
    <property type="entry name" value="MMPL"/>
    <property type="match status" value="2"/>
</dbReference>
<name>D1C689_SPHTD</name>
<sequence>MFLRWGYFVARHRVAVMLLSLVLLLLMVPLIPSGLDRLSAEGWEDPAAESSVVARNLGDHFGEGGSVFWIIFSSDTLQATDPAFQAEVQQAIAPLADRPEIISIVGYANTGSEQFISADGRKTYVLINSSTRQGNAGEDLEEYRRLVQTPTLDHIWGGWDAAYQSFTTQAQNDLRRQEIVSLPITLVVLVLVFGSLVAAGLPLLVGILSIPAALGAISVMAHLTETSVYVLNIATILGLAVSIDYSLFIVSRFREELSRRDTPDALAITLASAGKAVFFSGMIVAVGLIALTIFPMYALRSLGIGGSLVVALAVFYALTFLPALLSLLGPRIDRLAVRGMAADHGQAEGLWGRLAGMVMRRPFMVLVPVLAVLILAGVPFLNVNFGTPGMDTLPPDDETRVAYDTLRTEFAFPEVSPIEVLLYPGSGQMTDPENIAALAQTVERVAALPGVESVESIFDLTPNGTASGPEELAAVLQSSDPAVAGRAYGLLNPTGARLRVDAAAAPESQEAKDLVYRLRDFGASETGGLEMLVGGASAVNADMVDSIVERIPYALGFIAVATYVVLCLLLGSLFLPFKAIVMAALSITASFGALVWVFQDGHLSGLLGFEPTGYIVPMVPVMMFCILFGLSMDYEVLMLSRMQEEYEKDRNNTRAVAVGLERTGRVITSAAIVMITVFGAAVVDRLLILQSLGVGMALAIFIDATIVRALLVPATMRVMGSINWWAPSWLRRLQDRLGVGEAAPEPLEQAAR</sequence>
<dbReference type="PANTHER" id="PTHR33406">
    <property type="entry name" value="MEMBRANE PROTEIN MJ1562-RELATED"/>
    <property type="match status" value="1"/>
</dbReference>
<feature type="transmembrane region" description="Helical" evidence="6">
    <location>
        <begin position="184"/>
        <end position="217"/>
    </location>
</feature>
<feature type="transmembrane region" description="Helical" evidence="6">
    <location>
        <begin position="12"/>
        <end position="31"/>
    </location>
</feature>
<dbReference type="PANTHER" id="PTHR33406:SF11">
    <property type="entry name" value="MEMBRANE PROTEIN SCO6666-RELATED"/>
    <property type="match status" value="1"/>
</dbReference>
<feature type="transmembrane region" description="Helical" evidence="6">
    <location>
        <begin position="580"/>
        <end position="599"/>
    </location>
</feature>
<accession>D1C689</accession>
<evidence type="ECO:0000256" key="6">
    <source>
        <dbReference type="SAM" id="Phobius"/>
    </source>
</evidence>
<protein>
    <submittedName>
        <fullName evidence="8">MMPL domain protein</fullName>
    </submittedName>
</protein>
<evidence type="ECO:0000259" key="7">
    <source>
        <dbReference type="PROSITE" id="PS50156"/>
    </source>
</evidence>
<dbReference type="SUPFAM" id="SSF82866">
    <property type="entry name" value="Multidrug efflux transporter AcrB transmembrane domain"/>
    <property type="match status" value="2"/>
</dbReference>
<evidence type="ECO:0000313" key="9">
    <source>
        <dbReference type="Proteomes" id="UP000002027"/>
    </source>
</evidence>
<keyword evidence="4 6" id="KW-1133">Transmembrane helix</keyword>
<feature type="transmembrane region" description="Helical" evidence="6">
    <location>
        <begin position="304"/>
        <end position="328"/>
    </location>
</feature>
<evidence type="ECO:0000256" key="2">
    <source>
        <dbReference type="ARBA" id="ARBA00022475"/>
    </source>
</evidence>
<feature type="transmembrane region" description="Helical" evidence="6">
    <location>
        <begin position="664"/>
        <end position="682"/>
    </location>
</feature>
<feature type="transmembrane region" description="Helical" evidence="6">
    <location>
        <begin position="553"/>
        <end position="575"/>
    </location>
</feature>
<dbReference type="InParanoid" id="D1C689"/>
<gene>
    <name evidence="8" type="ordered locus">Sthe_0188</name>
</gene>
<feature type="transmembrane region" description="Helical" evidence="6">
    <location>
        <begin position="611"/>
        <end position="632"/>
    </location>
</feature>
<dbReference type="InterPro" id="IPR000731">
    <property type="entry name" value="SSD"/>
</dbReference>
<organism evidence="8 9">
    <name type="scientific">Sphaerobacter thermophilus (strain ATCC 49802 / DSM 20745 / KCCM 41009 / NCIMB 13125 / S 6022)</name>
    <dbReference type="NCBI Taxonomy" id="479434"/>
    <lineage>
        <taxon>Bacteria</taxon>
        <taxon>Pseudomonadati</taxon>
        <taxon>Thermomicrobiota</taxon>
        <taxon>Thermomicrobia</taxon>
        <taxon>Sphaerobacterales</taxon>
        <taxon>Sphaerobacterineae</taxon>
        <taxon>Sphaerobacteraceae</taxon>
        <taxon>Sphaerobacter</taxon>
    </lineage>
</organism>